<dbReference type="Gene3D" id="2.60.120.1390">
    <property type="match status" value="1"/>
</dbReference>
<comment type="caution">
    <text evidence="1">The sequence shown here is derived from an EMBL/GenBank/DDBJ whole genome shotgun (WGS) entry which is preliminary data.</text>
</comment>
<organism evidence="1 2">
    <name type="scientific">Candidatus Kutchimonas denitrificans</name>
    <dbReference type="NCBI Taxonomy" id="3056748"/>
    <lineage>
        <taxon>Bacteria</taxon>
        <taxon>Pseudomonadati</taxon>
        <taxon>Gemmatimonadota</taxon>
        <taxon>Gemmatimonadia</taxon>
        <taxon>Candidatus Palauibacterales</taxon>
        <taxon>Candidatus Palauibacteraceae</taxon>
        <taxon>Candidatus Kutchimonas</taxon>
    </lineage>
</organism>
<evidence type="ECO:0000313" key="2">
    <source>
        <dbReference type="Proteomes" id="UP000702544"/>
    </source>
</evidence>
<reference evidence="1 2" key="1">
    <citation type="submission" date="2020-01" db="EMBL/GenBank/DDBJ databases">
        <title>Genomes assembled from Gulf of Kutch pelagic sediment metagenomes.</title>
        <authorList>
            <person name="Chandrashekar M."/>
            <person name="Mahajan M.S."/>
            <person name="Dave K.J."/>
            <person name="Vatsa P."/>
            <person name="Nathani N.M."/>
        </authorList>
    </citation>
    <scope>NUCLEOTIDE SEQUENCE [LARGE SCALE GENOMIC DNA]</scope>
    <source>
        <strain evidence="1">KS3-K002</strain>
    </source>
</reference>
<dbReference type="Proteomes" id="UP000702544">
    <property type="component" value="Unassembled WGS sequence"/>
</dbReference>
<gene>
    <name evidence="1" type="ORF">GWO12_16280</name>
</gene>
<dbReference type="EMBL" id="JAACAK010000137">
    <property type="protein sequence ID" value="NIR76639.1"/>
    <property type="molecule type" value="Genomic_DNA"/>
</dbReference>
<sequence>MTHTSAGSRRAVQRLAAVLALACAACGGSDTPDGPFDHLLSPRDERYVHLSSWDTTGGNVDRLEIAAADSAVLLDRRGPGIIRRIWITVFSRDAHYLRRIALKMYWDGESEPSVQVPLGDFFGNGFDKRHYAALPMGVSSGGFYAYLPMPFGERARIVVENGTGRTIDAFYYNIDMVEVNDPPGDGLRFHAWWNRDSRTTSETAHRVLAAAGRGHVVGLSMNAESHAGDLGFLEGDEIFYVDGEFRGMGTGTEDYFNGGWYFDQGEFAAPYHGVVVKDDERARIAAYRWHVPDPIAFDDSIRIELEHGHANEEVADYATVAYWYQTEPHAPLPPLPPADDRRALSVKIAPGAIPAESLAFEPQADGVTVRVPIPRPDLYAVRVYPVGAPARGSADFRVEGGPPRRVSLEADSANADLPLPASTIDTITATGTVTVRASGGEVRIAAVHMKPVQRWSQVWNVVGPFANPQRLGTEYSPAIDSVYGPERDPSLDATYLDMHGDTVGWRRAEAGNDGRVRLNSHFEPNDWVVAYAQAFLFAPDAREATLMLGADDAHVLWLNGERVSERQGRHVSVADEIAVPVQLERGWNRVLLKLADLDGGWAFLLRVADPTGELRWSPRP</sequence>
<dbReference type="InterPro" id="IPR021345">
    <property type="entry name" value="DUF2961"/>
</dbReference>
<evidence type="ECO:0000313" key="1">
    <source>
        <dbReference type="EMBL" id="NIR76639.1"/>
    </source>
</evidence>
<proteinExistence type="predicted"/>
<dbReference type="AlphaFoldDB" id="A0AAE4ZAX8"/>
<name>A0AAE4ZAX8_9BACT</name>
<dbReference type="Pfam" id="PF11175">
    <property type="entry name" value="DUF2961"/>
    <property type="match status" value="1"/>
</dbReference>
<protein>
    <submittedName>
        <fullName evidence="1">DUF2961 domain-containing protein</fullName>
    </submittedName>
</protein>
<accession>A0AAE4ZAX8</accession>